<accession>A0A6G6ALA5</accession>
<proteinExistence type="predicted"/>
<dbReference type="InterPro" id="IPR053520">
    <property type="entry name" value="Transposase_Tn903"/>
</dbReference>
<dbReference type="EMBL" id="MN256757">
    <property type="protein sequence ID" value="QID22463.1"/>
    <property type="molecule type" value="Genomic_DNA"/>
</dbReference>
<dbReference type="EMBL" id="MN256758">
    <property type="protein sequence ID" value="QID22961.1"/>
    <property type="molecule type" value="Genomic_DNA"/>
</dbReference>
<keyword evidence="2" id="KW-0614">Plasmid</keyword>
<protein>
    <submittedName>
        <fullName evidence="2">IS5/IS1182 family transposase</fullName>
    </submittedName>
    <submittedName>
        <fullName evidence="3">Mobile element protein</fullName>
    </submittedName>
</protein>
<dbReference type="InterPro" id="IPR053172">
    <property type="entry name" value="Tn903_transposase"/>
</dbReference>
<organism evidence="2">
    <name type="scientific">Escherichia coli</name>
    <dbReference type="NCBI Taxonomy" id="562"/>
    <lineage>
        <taxon>Bacteria</taxon>
        <taxon>Pseudomonadati</taxon>
        <taxon>Pseudomonadota</taxon>
        <taxon>Gammaproteobacteria</taxon>
        <taxon>Enterobacterales</taxon>
        <taxon>Enterobacteriaceae</taxon>
        <taxon>Escherichia</taxon>
    </lineage>
</organism>
<name>A0A6G6ALA5_ECOLX</name>
<dbReference type="PANTHER" id="PTHR34631:SF3">
    <property type="entry name" value="ISSOD12 TRANSPOSASE TNPA_ISSOD12"/>
    <property type="match status" value="1"/>
</dbReference>
<geneLocation type="plasmid" evidence="3">
    <name>p4M8F</name>
</geneLocation>
<geneLocation type="plasmid" evidence="4">
    <name>p4M9F</name>
</geneLocation>
<geneLocation type="plasmid" evidence="2">
    <name>p4M18F</name>
</geneLocation>
<evidence type="ECO:0000259" key="1">
    <source>
        <dbReference type="Pfam" id="PF13737"/>
    </source>
</evidence>
<dbReference type="AlphaFoldDB" id="A0A6G6ALA5"/>
<dbReference type="EMBL" id="MN256759">
    <property type="protein sequence ID" value="QID23420.1"/>
    <property type="molecule type" value="Genomic_DNA"/>
</dbReference>
<evidence type="ECO:0000313" key="3">
    <source>
        <dbReference type="EMBL" id="QID22961.1"/>
    </source>
</evidence>
<dbReference type="InterPro" id="IPR025668">
    <property type="entry name" value="Tnp_DDE_dom"/>
</dbReference>
<dbReference type="Pfam" id="PF13737">
    <property type="entry name" value="DDE_Tnp_1_5"/>
    <property type="match status" value="1"/>
</dbReference>
<reference evidence="2" key="1">
    <citation type="submission" date="2019-08" db="EMBL/GenBank/DDBJ databases">
        <authorList>
            <person name="Yao H."/>
        </authorList>
    </citation>
    <scope>NUCLEOTIDE SEQUENCE</scope>
    <source>
        <strain evidence="2">4M18F</strain>
        <strain evidence="3">4M8F</strain>
        <strain evidence="4">4M9F</strain>
        <plasmid evidence="2">p4M18F</plasmid>
        <plasmid evidence="3">p4M8F</plasmid>
        <plasmid evidence="4">p4M9F</plasmid>
    </source>
</reference>
<sequence length="305" mass="34213">MGKSLHPIRNWSEYNRSLVERGNLTVWMDASAIASWHNVEHHGGRGRGYQYSDTAIETVLMLKAVFKLPLRALEGFVNSLFRLLKVDLVSPDYSSISKRAKTVIVNYRPPSRGPVAHVVIDSTGLKVYGDGEWKVRKHGAERRREWRKMHLAVDAATHDVVAAEVSLVSVGDNEVLPTLLNPLRRKVAQVSADGAYDTRECHRVLLRKGCKATIPPREGAALWPGDHPRNEAVNALKAGELKAWKKSSGYHRRSLAETAMYRYKQLIGPKLSLRHYNAQVAEVLIGVKVINKMNRLGLPVRQPLV</sequence>
<dbReference type="NCBIfam" id="NF033579">
    <property type="entry name" value="transpos_IS5_2"/>
    <property type="match status" value="1"/>
</dbReference>
<evidence type="ECO:0000313" key="4">
    <source>
        <dbReference type="EMBL" id="QID23420.1"/>
    </source>
</evidence>
<feature type="domain" description="Transposase DDE" evidence="1">
    <location>
        <begin position="20"/>
        <end position="129"/>
    </location>
</feature>
<dbReference type="RefSeq" id="WP_094313118.1">
    <property type="nucleotide sequence ID" value="NZ_BPFN01000121.1"/>
</dbReference>
<dbReference type="PANTHER" id="PTHR34631">
    <property type="match status" value="1"/>
</dbReference>
<evidence type="ECO:0000313" key="2">
    <source>
        <dbReference type="EMBL" id="QID22463.1"/>
    </source>
</evidence>